<accession>A0A174LKT2</accession>
<dbReference type="EMBL" id="CYZU01000071">
    <property type="protein sequence ID" value="CUP24733.1"/>
    <property type="molecule type" value="Genomic_DNA"/>
</dbReference>
<dbReference type="AlphaFoldDB" id="A0A174LKT2"/>
<protein>
    <submittedName>
        <fullName evidence="2">RNA polymerase sigma factor, sigma-70 family</fullName>
    </submittedName>
</protein>
<dbReference type="Proteomes" id="UP000095544">
    <property type="component" value="Unassembled WGS sequence"/>
</dbReference>
<organism evidence="2 3">
    <name type="scientific">Faecalicatena contorta</name>
    <dbReference type="NCBI Taxonomy" id="39482"/>
    <lineage>
        <taxon>Bacteria</taxon>
        <taxon>Bacillati</taxon>
        <taxon>Bacillota</taxon>
        <taxon>Clostridia</taxon>
        <taxon>Lachnospirales</taxon>
        <taxon>Lachnospiraceae</taxon>
        <taxon>Faecalicatena</taxon>
    </lineage>
</organism>
<feature type="coiled-coil region" evidence="1">
    <location>
        <begin position="9"/>
        <end position="36"/>
    </location>
</feature>
<dbReference type="Gene3D" id="1.10.10.10">
    <property type="entry name" value="Winged helix-like DNA-binding domain superfamily/Winged helix DNA-binding domain"/>
    <property type="match status" value="1"/>
</dbReference>
<evidence type="ECO:0000313" key="3">
    <source>
        <dbReference type="Proteomes" id="UP000095544"/>
    </source>
</evidence>
<sequence>MDKKILEDYIDACAVLEQTEAEIKKLKRKQKTVVKTNVEGSNPEWPYEKKHFTIQGTTLTYRDDGQLRIEEQIKERQKKDAEELKLMVEEWMLTIPFRMRRIIEYKFFHGLNWEEVAKLMGRKCTGDSVRMEFNNFMKK</sequence>
<dbReference type="SUPFAM" id="SSF88659">
    <property type="entry name" value="Sigma3 and sigma4 domains of RNA polymerase sigma factors"/>
    <property type="match status" value="1"/>
</dbReference>
<keyword evidence="1" id="KW-0175">Coiled coil</keyword>
<dbReference type="STRING" id="39482.ERS852491_04645"/>
<dbReference type="InterPro" id="IPR036388">
    <property type="entry name" value="WH-like_DNA-bd_sf"/>
</dbReference>
<gene>
    <name evidence="2" type="ORF">ERS852491_04645</name>
</gene>
<dbReference type="OrthoDB" id="2067529at2"/>
<evidence type="ECO:0000313" key="2">
    <source>
        <dbReference type="EMBL" id="CUP24733.1"/>
    </source>
</evidence>
<proteinExistence type="predicted"/>
<evidence type="ECO:0000256" key="1">
    <source>
        <dbReference type="SAM" id="Coils"/>
    </source>
</evidence>
<dbReference type="InterPro" id="IPR013324">
    <property type="entry name" value="RNA_pol_sigma_r3/r4-like"/>
</dbReference>
<reference evidence="2 3" key="1">
    <citation type="submission" date="2015-09" db="EMBL/GenBank/DDBJ databases">
        <authorList>
            <consortium name="Pathogen Informatics"/>
        </authorList>
    </citation>
    <scope>NUCLEOTIDE SEQUENCE [LARGE SCALE GENOMIC DNA]</scope>
    <source>
        <strain evidence="2 3">2789STDY5834876</strain>
    </source>
</reference>
<name>A0A174LKT2_9FIRM</name>
<dbReference type="RefSeq" id="WP_055155102.1">
    <property type="nucleotide sequence ID" value="NZ_CYZU01000071.1"/>
</dbReference>